<dbReference type="InterPro" id="IPR013783">
    <property type="entry name" value="Ig-like_fold"/>
</dbReference>
<protein>
    <submittedName>
        <fullName evidence="7">Glucan biosynthesis protein</fullName>
    </submittedName>
</protein>
<evidence type="ECO:0000256" key="2">
    <source>
        <dbReference type="ARBA" id="ARBA00005001"/>
    </source>
</evidence>
<evidence type="ECO:0000259" key="6">
    <source>
        <dbReference type="Pfam" id="PF04349"/>
    </source>
</evidence>
<dbReference type="InterPro" id="IPR014756">
    <property type="entry name" value="Ig_E-set"/>
</dbReference>
<dbReference type="UniPathway" id="UPA00637"/>
<evidence type="ECO:0000313" key="8">
    <source>
        <dbReference type="Proteomes" id="UP000623250"/>
    </source>
</evidence>
<dbReference type="AlphaFoldDB" id="A0A8I1KIF3"/>
<proteinExistence type="inferred from homology"/>
<dbReference type="InterPro" id="IPR014718">
    <property type="entry name" value="GH-type_carb-bd"/>
</dbReference>
<comment type="pathway">
    <text evidence="2">Glycan metabolism; osmoregulated periplasmic glucan (OPG) biosynthesis.</text>
</comment>
<evidence type="ECO:0000256" key="4">
    <source>
        <dbReference type="ARBA" id="ARBA00022764"/>
    </source>
</evidence>
<dbReference type="RefSeq" id="WP_037232829.1">
    <property type="nucleotide sequence ID" value="NZ_JAEMUK010000080.1"/>
</dbReference>
<evidence type="ECO:0000313" key="7">
    <source>
        <dbReference type="EMBL" id="MBJ7544660.1"/>
    </source>
</evidence>
<comment type="subcellular location">
    <subcellularLocation>
        <location evidence="1">Periplasm</location>
    </subcellularLocation>
</comment>
<evidence type="ECO:0000256" key="1">
    <source>
        <dbReference type="ARBA" id="ARBA00004418"/>
    </source>
</evidence>
<evidence type="ECO:0000256" key="3">
    <source>
        <dbReference type="ARBA" id="ARBA00009284"/>
    </source>
</evidence>
<sequence>MDRRTWLKLAASTAAAAAFPLPSFAQINLSPDSPDSYPFSEELLDAFARRRADEPFKAPEKKVDEALANLTYEQHNRAIVYKDDQAIWRNDNVPFRLEPYHTAGAIFAFPVELFQVEAGRATKIQYSADAFEFNAPAKAPATPAQSDFAGFHAQAQIDRLGVFRDFLRFLGATNFRAIASGQVFGVSARALAINTGQTGGEDFPLFRSFWIERPRPVDQSLVVHGLFDSVSAVGRYKFTVTPGFDTIIDTEATIYPRRRIAYAGIAPIASRFFFGPSAAPKRRDFRPRVHDSEALAILNGQGEQIWRPLLNPERLQFSVFVDKGPRGFGLIQKERSFAAYQDTDAQFEKRPSLWIEPVGDWGEGSIDLIELPAPEEVNENIVCFWRPKDGLGPGIGHRYRYRMHWCWTPPIENRRASVSQTRIGETKSGDIAFIVDFANTERCDGCNPSAIATQVTASAGEVRNVRVAAGPEAGMQRLRFEYAPSGSDPADLRAQLLVDGKAVSETWIFRWAR</sequence>
<dbReference type="GO" id="GO:0030246">
    <property type="term" value="F:carbohydrate binding"/>
    <property type="evidence" value="ECO:0007669"/>
    <property type="project" value="InterPro"/>
</dbReference>
<dbReference type="InterPro" id="IPR011013">
    <property type="entry name" value="Gal_mutarotase_sf_dom"/>
</dbReference>
<dbReference type="Gene3D" id="2.60.40.10">
    <property type="entry name" value="Immunoglobulins"/>
    <property type="match status" value="1"/>
</dbReference>
<dbReference type="PROSITE" id="PS51318">
    <property type="entry name" value="TAT"/>
    <property type="match status" value="1"/>
</dbReference>
<comment type="caution">
    <text evidence="7">The sequence shown here is derived from an EMBL/GenBank/DDBJ whole genome shotgun (WGS) entry which is preliminary data.</text>
</comment>
<feature type="chain" id="PRO_5034126507" evidence="5">
    <location>
        <begin position="26"/>
        <end position="513"/>
    </location>
</feature>
<accession>A0A8I1KIF3</accession>
<name>A0A8I1KIF3_9HYPH</name>
<dbReference type="SUPFAM" id="SSF74650">
    <property type="entry name" value="Galactose mutarotase-like"/>
    <property type="match status" value="1"/>
</dbReference>
<feature type="signal peptide" evidence="5">
    <location>
        <begin position="1"/>
        <end position="25"/>
    </location>
</feature>
<keyword evidence="5" id="KW-0732">Signal</keyword>
<evidence type="ECO:0000256" key="5">
    <source>
        <dbReference type="SAM" id="SignalP"/>
    </source>
</evidence>
<gene>
    <name evidence="7" type="ORF">JDN41_13990</name>
</gene>
<dbReference type="Gene3D" id="2.70.98.10">
    <property type="match status" value="1"/>
</dbReference>
<dbReference type="InterPro" id="IPR007444">
    <property type="entry name" value="Glucan_biosyn_MdoG_C"/>
</dbReference>
<reference evidence="7 8" key="1">
    <citation type="submission" date="2020-12" db="EMBL/GenBank/DDBJ databases">
        <title>Revised draft genomes of Rhodomicrobium vannielii ATCC 17100 and Rhodomicrobium udaipurense JA643.</title>
        <authorList>
            <person name="Conners E.M."/>
            <person name="Davenport E.J."/>
            <person name="Bose A."/>
        </authorList>
    </citation>
    <scope>NUCLEOTIDE SEQUENCE [LARGE SCALE GENOMIC DNA]</scope>
    <source>
        <strain evidence="7 8">JA643</strain>
    </source>
</reference>
<dbReference type="Pfam" id="PF04349">
    <property type="entry name" value="MdoG"/>
    <property type="match status" value="1"/>
</dbReference>
<dbReference type="GO" id="GO:0030288">
    <property type="term" value="C:outer membrane-bounded periplasmic space"/>
    <property type="evidence" value="ECO:0007669"/>
    <property type="project" value="TreeGrafter"/>
</dbReference>
<dbReference type="PANTHER" id="PTHR30504">
    <property type="entry name" value="GLUCANS BIOSYNTHESIS PROTEIN"/>
    <property type="match status" value="1"/>
</dbReference>
<dbReference type="GO" id="GO:0051274">
    <property type="term" value="P:beta-glucan biosynthetic process"/>
    <property type="evidence" value="ECO:0007669"/>
    <property type="project" value="TreeGrafter"/>
</dbReference>
<organism evidence="7 8">
    <name type="scientific">Rhodomicrobium udaipurense</name>
    <dbReference type="NCBI Taxonomy" id="1202716"/>
    <lineage>
        <taxon>Bacteria</taxon>
        <taxon>Pseudomonadati</taxon>
        <taxon>Pseudomonadota</taxon>
        <taxon>Alphaproteobacteria</taxon>
        <taxon>Hyphomicrobiales</taxon>
        <taxon>Hyphomicrobiaceae</taxon>
        <taxon>Rhodomicrobium</taxon>
    </lineage>
</organism>
<feature type="domain" description="Glucan biosynthesis periplasmic MdoG C-terminal" evidence="6">
    <location>
        <begin position="39"/>
        <end position="511"/>
    </location>
</feature>
<keyword evidence="8" id="KW-1185">Reference proteome</keyword>
<dbReference type="SUPFAM" id="SSF81296">
    <property type="entry name" value="E set domains"/>
    <property type="match status" value="1"/>
</dbReference>
<dbReference type="EMBL" id="JAEMUK010000080">
    <property type="protein sequence ID" value="MBJ7544660.1"/>
    <property type="molecule type" value="Genomic_DNA"/>
</dbReference>
<dbReference type="InterPro" id="IPR014438">
    <property type="entry name" value="Glucan_biosyn_MdoG/MdoD"/>
</dbReference>
<keyword evidence="4" id="KW-0574">Periplasm</keyword>
<dbReference type="GO" id="GO:0003824">
    <property type="term" value="F:catalytic activity"/>
    <property type="evidence" value="ECO:0007669"/>
    <property type="project" value="InterPro"/>
</dbReference>
<comment type="similarity">
    <text evidence="3">Belongs to the OpgD/OpgG family.</text>
</comment>
<dbReference type="PANTHER" id="PTHR30504:SF2">
    <property type="entry name" value="GLUCANS BIOSYNTHESIS PROTEIN G"/>
    <property type="match status" value="1"/>
</dbReference>
<dbReference type="Proteomes" id="UP000623250">
    <property type="component" value="Unassembled WGS sequence"/>
</dbReference>
<dbReference type="PIRSF" id="PIRSF006281">
    <property type="entry name" value="MdoG"/>
    <property type="match status" value="1"/>
</dbReference>
<dbReference type="InterPro" id="IPR006311">
    <property type="entry name" value="TAT_signal"/>
</dbReference>